<evidence type="ECO:0000256" key="1">
    <source>
        <dbReference type="ARBA" id="ARBA00004651"/>
    </source>
</evidence>
<feature type="transmembrane region" description="Helical" evidence="8">
    <location>
        <begin position="225"/>
        <end position="249"/>
    </location>
</feature>
<keyword evidence="2" id="KW-0813">Transport</keyword>
<feature type="transmembrane region" description="Helical" evidence="8">
    <location>
        <begin position="288"/>
        <end position="308"/>
    </location>
</feature>
<dbReference type="Proteomes" id="UP001147700">
    <property type="component" value="Unassembled WGS sequence"/>
</dbReference>
<protein>
    <submittedName>
        <fullName evidence="9">MFS transporter</fullName>
    </submittedName>
</protein>
<gene>
    <name evidence="9" type="ORF">OJ962_11385</name>
</gene>
<feature type="transmembrane region" description="Helical" evidence="8">
    <location>
        <begin position="378"/>
        <end position="397"/>
    </location>
</feature>
<keyword evidence="6 8" id="KW-0472">Membrane</keyword>
<feature type="transmembrane region" description="Helical" evidence="8">
    <location>
        <begin position="314"/>
        <end position="335"/>
    </location>
</feature>
<comment type="caution">
    <text evidence="9">The sequence shown here is derived from an EMBL/GenBank/DDBJ whole genome shotgun (WGS) entry which is preliminary data.</text>
</comment>
<evidence type="ECO:0000256" key="5">
    <source>
        <dbReference type="ARBA" id="ARBA00022989"/>
    </source>
</evidence>
<evidence type="ECO:0000256" key="2">
    <source>
        <dbReference type="ARBA" id="ARBA00022448"/>
    </source>
</evidence>
<evidence type="ECO:0000256" key="3">
    <source>
        <dbReference type="ARBA" id="ARBA00022475"/>
    </source>
</evidence>
<comment type="subcellular location">
    <subcellularLocation>
        <location evidence="1">Cell membrane</location>
        <topology evidence="1">Multi-pass membrane protein</topology>
    </subcellularLocation>
</comment>
<sequence>MTAAIERTFSSLRVPNYRRYFTGQVISITGNWMQIVGEMWLMVKLTGSGVSVGLTAGLQFLPILLFGAWGGLLADRMSKRTLLTVTQLSMVVPALTLFVLALTGAAEPWMVLALVLVRGSVLALDNPARQSFVVEIVGKDRVLNAVALNSVVVHCSRILGPALAGIIIALVGIAPCFLVNALSFVAMFVALRTMDARALHTPKPAERRRGELRSALRYVRSTPELLIPLAMMALIGTISFNFQVLLPLLADFVWQGSASTYALLTASMGVGSVAGALAAGARGRVSGGLLVVASGLFGVFLALAALAPSLWLQVLALVPLGAASVTFAAGVNSALQIAVEPGMRGRVMALYSIVFLGSTPIGAPLVGWLAEVAGPRAGLWAGAVACFVACAGAAAAFRRADRYRRKDDGEPAGDGGPQPRRDRGRAPRTQSAGLVRLDRS</sequence>
<evidence type="ECO:0000313" key="9">
    <source>
        <dbReference type="EMBL" id="MDA0138102.1"/>
    </source>
</evidence>
<dbReference type="Gene3D" id="1.20.1250.20">
    <property type="entry name" value="MFS general substrate transporter like domains"/>
    <property type="match status" value="1"/>
</dbReference>
<keyword evidence="4 8" id="KW-0812">Transmembrane</keyword>
<evidence type="ECO:0000256" key="7">
    <source>
        <dbReference type="SAM" id="MobiDB-lite"/>
    </source>
</evidence>
<feature type="transmembrane region" description="Helical" evidence="8">
    <location>
        <begin position="49"/>
        <end position="74"/>
    </location>
</feature>
<feature type="region of interest" description="Disordered" evidence="7">
    <location>
        <begin position="405"/>
        <end position="440"/>
    </location>
</feature>
<feature type="transmembrane region" description="Helical" evidence="8">
    <location>
        <begin position="347"/>
        <end position="366"/>
    </location>
</feature>
<dbReference type="PANTHER" id="PTHR23513:SF11">
    <property type="entry name" value="STAPHYLOFERRIN A TRANSPORTER"/>
    <property type="match status" value="1"/>
</dbReference>
<proteinExistence type="predicted"/>
<dbReference type="SUPFAM" id="SSF103473">
    <property type="entry name" value="MFS general substrate transporter"/>
    <property type="match status" value="1"/>
</dbReference>
<evidence type="ECO:0000256" key="4">
    <source>
        <dbReference type="ARBA" id="ARBA00022692"/>
    </source>
</evidence>
<evidence type="ECO:0000256" key="6">
    <source>
        <dbReference type="ARBA" id="ARBA00023136"/>
    </source>
</evidence>
<feature type="transmembrane region" description="Helical" evidence="8">
    <location>
        <begin position="95"/>
        <end position="117"/>
    </location>
</feature>
<feature type="transmembrane region" description="Helical" evidence="8">
    <location>
        <begin position="261"/>
        <end position="281"/>
    </location>
</feature>
<name>A0ABT4RHS3_9ACTN</name>
<accession>A0ABT4RHS3</accession>
<keyword evidence="5 8" id="KW-1133">Transmembrane helix</keyword>
<dbReference type="InterPro" id="IPR010290">
    <property type="entry name" value="TM_effector"/>
</dbReference>
<keyword evidence="10" id="KW-1185">Reference proteome</keyword>
<evidence type="ECO:0000313" key="10">
    <source>
        <dbReference type="Proteomes" id="UP001147700"/>
    </source>
</evidence>
<dbReference type="InterPro" id="IPR036259">
    <property type="entry name" value="MFS_trans_sf"/>
</dbReference>
<feature type="transmembrane region" description="Helical" evidence="8">
    <location>
        <begin position="21"/>
        <end position="43"/>
    </location>
</feature>
<dbReference type="CDD" id="cd06173">
    <property type="entry name" value="MFS_MefA_like"/>
    <property type="match status" value="1"/>
</dbReference>
<dbReference type="Pfam" id="PF05977">
    <property type="entry name" value="MFS_3"/>
    <property type="match status" value="1"/>
</dbReference>
<feature type="transmembrane region" description="Helical" evidence="8">
    <location>
        <begin position="158"/>
        <end position="191"/>
    </location>
</feature>
<organism evidence="9 10">
    <name type="scientific">Solirubrobacter deserti</name>
    <dbReference type="NCBI Taxonomy" id="2282478"/>
    <lineage>
        <taxon>Bacteria</taxon>
        <taxon>Bacillati</taxon>
        <taxon>Actinomycetota</taxon>
        <taxon>Thermoleophilia</taxon>
        <taxon>Solirubrobacterales</taxon>
        <taxon>Solirubrobacteraceae</taxon>
        <taxon>Solirubrobacter</taxon>
    </lineage>
</organism>
<dbReference type="PANTHER" id="PTHR23513">
    <property type="entry name" value="INTEGRAL MEMBRANE EFFLUX PROTEIN-RELATED"/>
    <property type="match status" value="1"/>
</dbReference>
<keyword evidence="3" id="KW-1003">Cell membrane</keyword>
<dbReference type="EMBL" id="JAPCID010000013">
    <property type="protein sequence ID" value="MDA0138102.1"/>
    <property type="molecule type" value="Genomic_DNA"/>
</dbReference>
<evidence type="ECO:0000256" key="8">
    <source>
        <dbReference type="SAM" id="Phobius"/>
    </source>
</evidence>
<reference evidence="9" key="1">
    <citation type="submission" date="2022-10" db="EMBL/GenBank/DDBJ databases">
        <title>The WGS of Solirubrobacter sp. CPCC 204708.</title>
        <authorList>
            <person name="Jiang Z."/>
        </authorList>
    </citation>
    <scope>NUCLEOTIDE SEQUENCE</scope>
    <source>
        <strain evidence="9">CPCC 204708</strain>
    </source>
</reference>
<dbReference type="RefSeq" id="WP_202954180.1">
    <property type="nucleotide sequence ID" value="NZ_JAPCID010000013.1"/>
</dbReference>